<gene>
    <name evidence="1" type="ORF">IHV77_05615</name>
</gene>
<name>A0ABX6V0A6_9PAST</name>
<organism evidence="1 2">
    <name type="scientific">Rodentibacter haemolyticus</name>
    <dbReference type="NCBI Taxonomy" id="2778911"/>
    <lineage>
        <taxon>Bacteria</taxon>
        <taxon>Pseudomonadati</taxon>
        <taxon>Pseudomonadota</taxon>
        <taxon>Gammaproteobacteria</taxon>
        <taxon>Pasteurellales</taxon>
        <taxon>Pasteurellaceae</taxon>
        <taxon>Rodentibacter</taxon>
    </lineage>
</organism>
<dbReference type="Proteomes" id="UP000663069">
    <property type="component" value="Chromosome"/>
</dbReference>
<dbReference type="EMBL" id="CP063056">
    <property type="protein sequence ID" value="QPB43552.1"/>
    <property type="molecule type" value="Genomic_DNA"/>
</dbReference>
<dbReference type="RefSeq" id="WP_194813108.1">
    <property type="nucleotide sequence ID" value="NZ_CP063056.1"/>
</dbReference>
<accession>A0ABX6V0A6</accession>
<evidence type="ECO:0000313" key="2">
    <source>
        <dbReference type="Proteomes" id="UP000663069"/>
    </source>
</evidence>
<keyword evidence="2" id="KW-1185">Reference proteome</keyword>
<protein>
    <submittedName>
        <fullName evidence="1">Uncharacterized protein</fullName>
    </submittedName>
</protein>
<evidence type="ECO:0000313" key="1">
    <source>
        <dbReference type="EMBL" id="QPB43552.1"/>
    </source>
</evidence>
<sequence>MTRCSYEWRTQQQDRPFAQLSALQIATEDIALGAAILPIYHLLKK</sequence>
<reference evidence="1 2" key="1">
    <citation type="submission" date="2020-10" db="EMBL/GenBank/DDBJ databases">
        <title>Genome Sequencing of Rodentibacter spp. strain DSM111151.</title>
        <authorList>
            <person name="Benga L."/>
            <person name="Lautwein T."/>
        </authorList>
    </citation>
    <scope>NUCLEOTIDE SEQUENCE [LARGE SCALE GENOMIC DNA]</scope>
    <source>
        <strain evidence="1 2">DSM 111151</strain>
    </source>
</reference>
<proteinExistence type="predicted"/>